<dbReference type="PANTHER" id="PTHR43240:SF5">
    <property type="entry name" value="1,4-DIHYDROXY-2-NAPHTHOYL-COA THIOESTERASE 1"/>
    <property type="match status" value="1"/>
</dbReference>
<dbReference type="Proteomes" id="UP000235145">
    <property type="component" value="Unassembled WGS sequence"/>
</dbReference>
<accession>A0A9R1X0H6</accession>
<protein>
    <submittedName>
        <fullName evidence="1">Uncharacterized protein</fullName>
    </submittedName>
</protein>
<dbReference type="Gene3D" id="3.10.129.10">
    <property type="entry name" value="Hotdog Thioesterase"/>
    <property type="match status" value="1"/>
</dbReference>
<comment type="caution">
    <text evidence="1">The sequence shown here is derived from an EMBL/GenBank/DDBJ whole genome shotgun (WGS) entry which is preliminary data.</text>
</comment>
<evidence type="ECO:0000313" key="1">
    <source>
        <dbReference type="EMBL" id="KAJ0194616.1"/>
    </source>
</evidence>
<dbReference type="SUPFAM" id="SSF54637">
    <property type="entry name" value="Thioesterase/thiol ester dehydrase-isomerase"/>
    <property type="match status" value="1"/>
</dbReference>
<gene>
    <name evidence="1" type="ORF">LSAT_V11C700386180</name>
</gene>
<dbReference type="GO" id="GO:0005777">
    <property type="term" value="C:peroxisome"/>
    <property type="evidence" value="ECO:0000318"/>
    <property type="project" value="GO_Central"/>
</dbReference>
<name>A0A9R1X0H6_LACSA</name>
<dbReference type="GO" id="GO:0061522">
    <property type="term" value="F:1,4-dihydroxy-2-naphthoyl-CoA thioesterase activity"/>
    <property type="evidence" value="ECO:0000318"/>
    <property type="project" value="GO_Central"/>
</dbReference>
<dbReference type="EMBL" id="NBSK02000007">
    <property type="protein sequence ID" value="KAJ0194616.1"/>
    <property type="molecule type" value="Genomic_DNA"/>
</dbReference>
<dbReference type="InterPro" id="IPR029069">
    <property type="entry name" value="HotDog_dom_sf"/>
</dbReference>
<dbReference type="GO" id="GO:0042372">
    <property type="term" value="P:phylloquinone biosynthetic process"/>
    <property type="evidence" value="ECO:0000318"/>
    <property type="project" value="GO_Central"/>
</dbReference>
<dbReference type="PANTHER" id="PTHR43240">
    <property type="entry name" value="1,4-DIHYDROXY-2-NAPHTHOYL-COA THIOESTERASE 1"/>
    <property type="match status" value="1"/>
</dbReference>
<organism evidence="1 2">
    <name type="scientific">Lactuca sativa</name>
    <name type="common">Garden lettuce</name>
    <dbReference type="NCBI Taxonomy" id="4236"/>
    <lineage>
        <taxon>Eukaryota</taxon>
        <taxon>Viridiplantae</taxon>
        <taxon>Streptophyta</taxon>
        <taxon>Embryophyta</taxon>
        <taxon>Tracheophyta</taxon>
        <taxon>Spermatophyta</taxon>
        <taxon>Magnoliopsida</taxon>
        <taxon>eudicotyledons</taxon>
        <taxon>Gunneridae</taxon>
        <taxon>Pentapetalae</taxon>
        <taxon>asterids</taxon>
        <taxon>campanulids</taxon>
        <taxon>Asterales</taxon>
        <taxon>Asteraceae</taxon>
        <taxon>Cichorioideae</taxon>
        <taxon>Cichorieae</taxon>
        <taxon>Lactucinae</taxon>
        <taxon>Lactuca</taxon>
    </lineage>
</organism>
<proteinExistence type="predicted"/>
<reference evidence="1 2" key="1">
    <citation type="journal article" date="2017" name="Nat. Commun.">
        <title>Genome assembly with in vitro proximity ligation data and whole-genome triplication in lettuce.</title>
        <authorList>
            <person name="Reyes-Chin-Wo S."/>
            <person name="Wang Z."/>
            <person name="Yang X."/>
            <person name="Kozik A."/>
            <person name="Arikit S."/>
            <person name="Song C."/>
            <person name="Xia L."/>
            <person name="Froenicke L."/>
            <person name="Lavelle D.O."/>
            <person name="Truco M.J."/>
            <person name="Xia R."/>
            <person name="Zhu S."/>
            <person name="Xu C."/>
            <person name="Xu H."/>
            <person name="Xu X."/>
            <person name="Cox K."/>
            <person name="Korf I."/>
            <person name="Meyers B.C."/>
            <person name="Michelmore R.W."/>
        </authorList>
    </citation>
    <scope>NUCLEOTIDE SEQUENCE [LARGE SCALE GENOMIC DNA]</scope>
    <source>
        <strain evidence="2">cv. Salinas</strain>
        <tissue evidence="1">Seedlings</tissue>
    </source>
</reference>
<keyword evidence="2" id="KW-1185">Reference proteome</keyword>
<sequence length="96" mass="10496">MDSPSSPTTNTKTNSLDPPLHVIGFEITELTPHKVTDHLQVTKKSCQSFNVLHDGVSTFLAGSLASTVTFVASGYKKIVIVQLNFNHLKLNTFILI</sequence>
<evidence type="ECO:0000313" key="2">
    <source>
        <dbReference type="Proteomes" id="UP000235145"/>
    </source>
</evidence>
<dbReference type="AlphaFoldDB" id="A0A9R1X0H6"/>